<evidence type="ECO:0000259" key="2">
    <source>
        <dbReference type="Pfam" id="PF13490"/>
    </source>
</evidence>
<dbReference type="EMBL" id="CP001661">
    <property type="protein sequence ID" value="ACT18421.1"/>
    <property type="molecule type" value="Genomic_DNA"/>
</dbReference>
<keyword evidence="1" id="KW-1133">Transmembrane helix</keyword>
<feature type="transmembrane region" description="Helical" evidence="1">
    <location>
        <begin position="91"/>
        <end position="113"/>
    </location>
</feature>
<dbReference type="Pfam" id="PF13490">
    <property type="entry name" value="zf-HC2"/>
    <property type="match status" value="1"/>
</dbReference>
<sequence>MKTMHSNQMNNITAENDTIIGRALSRSLCIMTPNEQCPTAERMAAFVDGGGANEERDNILRHLAVCDRCREVYILTHDLSKPEPVRHGRRGWYVAGGALASAALVVLVVKLTIQQPAPSGQQLAQAPAAPQVALVPPAVPIPPTKSIHGTQPQPATFAVGIAARQLAQSASADTLASAIGSPKSGFYGFAGSGSRQGTAFRAGEELFELELWLAAGDRERAGLAGERLVPLLRSLEGDAATAPLNDLLRQLETDGTHGKLEDIASQLETLLTTTDKNIVRLGGWVASAKVASGVGKDPYFAGNPPQRFLEELGKNLSPAARIVLKKLDKKKMGNDTTKLQRLLDELANDI</sequence>
<keyword evidence="1" id="KW-0812">Transmembrane</keyword>
<evidence type="ECO:0000313" key="3">
    <source>
        <dbReference type="EMBL" id="ACT18421.1"/>
    </source>
</evidence>
<keyword evidence="1" id="KW-0472">Membrane</keyword>
<accession>C6DZB3</accession>
<feature type="domain" description="Putative zinc-finger" evidence="2">
    <location>
        <begin position="41"/>
        <end position="70"/>
    </location>
</feature>
<gene>
    <name evidence="3" type="ordered locus">GM21_2373</name>
</gene>
<protein>
    <recommendedName>
        <fullName evidence="2">Putative zinc-finger domain-containing protein</fullName>
    </recommendedName>
</protein>
<reference evidence="3" key="1">
    <citation type="submission" date="2009-07" db="EMBL/GenBank/DDBJ databases">
        <title>Complete sequence of Geobacter sp. M21.</title>
        <authorList>
            <consortium name="US DOE Joint Genome Institute"/>
            <person name="Lucas S."/>
            <person name="Copeland A."/>
            <person name="Lapidus A."/>
            <person name="Glavina del Rio T."/>
            <person name="Dalin E."/>
            <person name="Tice H."/>
            <person name="Bruce D."/>
            <person name="Goodwin L."/>
            <person name="Pitluck S."/>
            <person name="Saunders E."/>
            <person name="Brettin T."/>
            <person name="Detter J.C."/>
            <person name="Han C."/>
            <person name="Larimer F."/>
            <person name="Land M."/>
            <person name="Hauser L."/>
            <person name="Kyrpides N."/>
            <person name="Ovchinnikova G."/>
            <person name="Lovley D."/>
        </authorList>
    </citation>
    <scope>NUCLEOTIDE SEQUENCE [LARGE SCALE GENOMIC DNA]</scope>
    <source>
        <strain evidence="3">M21</strain>
    </source>
</reference>
<evidence type="ECO:0000256" key="1">
    <source>
        <dbReference type="SAM" id="Phobius"/>
    </source>
</evidence>
<dbReference type="InterPro" id="IPR027383">
    <property type="entry name" value="Znf_put"/>
</dbReference>
<dbReference type="KEGG" id="gem:GM21_2373"/>
<organism evidence="3">
    <name type="scientific">Geobacter sp. (strain M21)</name>
    <dbReference type="NCBI Taxonomy" id="443144"/>
    <lineage>
        <taxon>Bacteria</taxon>
        <taxon>Pseudomonadati</taxon>
        <taxon>Thermodesulfobacteriota</taxon>
        <taxon>Desulfuromonadia</taxon>
        <taxon>Geobacterales</taxon>
        <taxon>Geobacteraceae</taxon>
        <taxon>Geobacter</taxon>
    </lineage>
</organism>
<name>C6DZB3_GEOSM</name>
<proteinExistence type="predicted"/>
<dbReference type="AlphaFoldDB" id="C6DZB3"/>
<dbReference type="HOGENOM" id="CLU_791702_0_0_7"/>
<dbReference type="OrthoDB" id="5512615at2"/>
<dbReference type="STRING" id="443144.GM21_2373"/>